<dbReference type="AlphaFoldDB" id="M3AGH8"/>
<keyword evidence="2" id="KW-1185">Reference proteome</keyword>
<proteinExistence type="predicted"/>
<dbReference type="EMBL" id="KB446558">
    <property type="protein sequence ID" value="EME83681.1"/>
    <property type="molecule type" value="Genomic_DNA"/>
</dbReference>
<accession>M3AGH8</accession>
<gene>
    <name evidence="1" type="ORF">MYCFIDRAFT_175105</name>
</gene>
<dbReference type="RefSeq" id="XP_007926846.1">
    <property type="nucleotide sequence ID" value="XM_007928655.1"/>
</dbReference>
<evidence type="ECO:0000313" key="2">
    <source>
        <dbReference type="Proteomes" id="UP000016932"/>
    </source>
</evidence>
<dbReference type="Proteomes" id="UP000016932">
    <property type="component" value="Unassembled WGS sequence"/>
</dbReference>
<dbReference type="GeneID" id="19333333"/>
<organism evidence="1 2">
    <name type="scientific">Pseudocercospora fijiensis (strain CIRAD86)</name>
    <name type="common">Black leaf streak disease fungus</name>
    <name type="synonym">Mycosphaerella fijiensis</name>
    <dbReference type="NCBI Taxonomy" id="383855"/>
    <lineage>
        <taxon>Eukaryota</taxon>
        <taxon>Fungi</taxon>
        <taxon>Dikarya</taxon>
        <taxon>Ascomycota</taxon>
        <taxon>Pezizomycotina</taxon>
        <taxon>Dothideomycetes</taxon>
        <taxon>Dothideomycetidae</taxon>
        <taxon>Mycosphaerellales</taxon>
        <taxon>Mycosphaerellaceae</taxon>
        <taxon>Pseudocercospora</taxon>
    </lineage>
</organism>
<reference evidence="1 2" key="1">
    <citation type="journal article" date="2012" name="PLoS Pathog.">
        <title>Diverse lifestyles and strategies of plant pathogenesis encoded in the genomes of eighteen Dothideomycetes fungi.</title>
        <authorList>
            <person name="Ohm R.A."/>
            <person name="Feau N."/>
            <person name="Henrissat B."/>
            <person name="Schoch C.L."/>
            <person name="Horwitz B.A."/>
            <person name="Barry K.W."/>
            <person name="Condon B.J."/>
            <person name="Copeland A.C."/>
            <person name="Dhillon B."/>
            <person name="Glaser F."/>
            <person name="Hesse C.N."/>
            <person name="Kosti I."/>
            <person name="LaButti K."/>
            <person name="Lindquist E.A."/>
            <person name="Lucas S."/>
            <person name="Salamov A.A."/>
            <person name="Bradshaw R.E."/>
            <person name="Ciuffetti L."/>
            <person name="Hamelin R.C."/>
            <person name="Kema G.H.J."/>
            <person name="Lawrence C."/>
            <person name="Scott J.A."/>
            <person name="Spatafora J.W."/>
            <person name="Turgeon B.G."/>
            <person name="de Wit P.J.G.M."/>
            <person name="Zhong S."/>
            <person name="Goodwin S.B."/>
            <person name="Grigoriev I.V."/>
        </authorList>
    </citation>
    <scope>NUCLEOTIDE SEQUENCE [LARGE SCALE GENOMIC DNA]</scope>
    <source>
        <strain evidence="1 2">CIRAD86</strain>
    </source>
</reference>
<evidence type="ECO:0000313" key="1">
    <source>
        <dbReference type="EMBL" id="EME83681.1"/>
    </source>
</evidence>
<dbReference type="HOGENOM" id="CLU_2016256_0_0_1"/>
<dbReference type="VEuPathDB" id="FungiDB:MYCFIDRAFT_175105"/>
<name>M3AGH8_PSEFD</name>
<sequence length="123" mass="14377">MTLPPLQPQLPTPPILANLLLNTENRKPIQNLLNPIKKPPNPHHHPHRAGDFFPIRFRNIDKFWDGKILRVWLVGRQSPEEWFEDLQDWRQGSMGRRDWRGRGVVSFMVDGRIGWDIGSLWGG</sequence>
<protein>
    <submittedName>
        <fullName evidence="1">Uncharacterized protein</fullName>
    </submittedName>
</protein>
<dbReference type="KEGG" id="pfj:MYCFIDRAFT_175105"/>